<evidence type="ECO:0000256" key="2">
    <source>
        <dbReference type="ARBA" id="ARBA00022515"/>
    </source>
</evidence>
<dbReference type="PROSITE" id="PS51199">
    <property type="entry name" value="SF4_HELICASE"/>
    <property type="match status" value="1"/>
</dbReference>
<protein>
    <recommendedName>
        <fullName evidence="11 12">Replicative DNA helicase</fullName>
        <ecNumber evidence="11 12">5.6.2.3</ecNumber>
    </recommendedName>
</protein>
<comment type="catalytic activity">
    <reaction evidence="10 12">
        <text>ATP + H2O = ADP + phosphate + H(+)</text>
        <dbReference type="Rhea" id="RHEA:13065"/>
        <dbReference type="ChEBI" id="CHEBI:15377"/>
        <dbReference type="ChEBI" id="CHEBI:15378"/>
        <dbReference type="ChEBI" id="CHEBI:30616"/>
        <dbReference type="ChEBI" id="CHEBI:43474"/>
        <dbReference type="ChEBI" id="CHEBI:456216"/>
        <dbReference type="EC" id="5.6.2.3"/>
    </reaction>
</comment>
<dbReference type="GO" id="GO:0005829">
    <property type="term" value="C:cytosol"/>
    <property type="evidence" value="ECO:0007669"/>
    <property type="project" value="TreeGrafter"/>
</dbReference>
<evidence type="ECO:0000256" key="4">
    <source>
        <dbReference type="ARBA" id="ARBA00022741"/>
    </source>
</evidence>
<dbReference type="GO" id="GO:0016787">
    <property type="term" value="F:hydrolase activity"/>
    <property type="evidence" value="ECO:0007669"/>
    <property type="project" value="UniProtKB-KW"/>
</dbReference>
<dbReference type="GO" id="GO:0043139">
    <property type="term" value="F:5'-3' DNA helicase activity"/>
    <property type="evidence" value="ECO:0007669"/>
    <property type="project" value="UniProtKB-EC"/>
</dbReference>
<dbReference type="EC" id="5.6.2.3" evidence="11 12"/>
<dbReference type="Pfam" id="PF00772">
    <property type="entry name" value="DnaB"/>
    <property type="match status" value="1"/>
</dbReference>
<comment type="similarity">
    <text evidence="1 12">Belongs to the helicase family. DnaB subfamily.</text>
</comment>
<evidence type="ECO:0000256" key="9">
    <source>
        <dbReference type="ARBA" id="ARBA00023235"/>
    </source>
</evidence>
<dbReference type="SMART" id="SM00382">
    <property type="entry name" value="AAA"/>
    <property type="match status" value="1"/>
</dbReference>
<dbReference type="NCBIfam" id="TIGR00665">
    <property type="entry name" value="DnaB"/>
    <property type="match status" value="1"/>
</dbReference>
<evidence type="ECO:0000313" key="15">
    <source>
        <dbReference type="Proteomes" id="UP000834611"/>
    </source>
</evidence>
<dbReference type="NCBIfam" id="NF040583">
    <property type="entry name" value="dnaB_SPI-7_type"/>
    <property type="match status" value="1"/>
</dbReference>
<keyword evidence="3 12" id="KW-0235">DNA replication</keyword>
<dbReference type="Proteomes" id="UP000834611">
    <property type="component" value="Unassembled WGS sequence"/>
</dbReference>
<evidence type="ECO:0000313" key="14">
    <source>
        <dbReference type="EMBL" id="CAB5688573.1"/>
    </source>
</evidence>
<dbReference type="InterPro" id="IPR036185">
    <property type="entry name" value="DNA_heli_DnaB-like_N_sf"/>
</dbReference>
<dbReference type="Gene3D" id="1.10.860.10">
    <property type="entry name" value="DNAb Helicase, Chain A"/>
    <property type="match status" value="1"/>
</dbReference>
<evidence type="ECO:0000256" key="6">
    <source>
        <dbReference type="ARBA" id="ARBA00022806"/>
    </source>
</evidence>
<evidence type="ECO:0000256" key="5">
    <source>
        <dbReference type="ARBA" id="ARBA00022801"/>
    </source>
</evidence>
<gene>
    <name evidence="14" type="primary">dnaB_1</name>
    <name evidence="14" type="ORF">GHA_01745</name>
</gene>
<dbReference type="CDD" id="cd00984">
    <property type="entry name" value="DnaB_C"/>
    <property type="match status" value="1"/>
</dbReference>
<dbReference type="EMBL" id="CAHPSF010000003">
    <property type="protein sequence ID" value="CAB5688573.1"/>
    <property type="molecule type" value="Genomic_DNA"/>
</dbReference>
<evidence type="ECO:0000259" key="13">
    <source>
        <dbReference type="PROSITE" id="PS51199"/>
    </source>
</evidence>
<dbReference type="InterPro" id="IPR016136">
    <property type="entry name" value="DNA_helicase_N/primase_C"/>
</dbReference>
<evidence type="ECO:0000256" key="11">
    <source>
        <dbReference type="NCBIfam" id="TIGR00665"/>
    </source>
</evidence>
<name>A0A9N8D0N3_PRORE</name>
<dbReference type="InterPro" id="IPR007694">
    <property type="entry name" value="DNA_helicase_DnaB-like_C"/>
</dbReference>
<dbReference type="InterPro" id="IPR003593">
    <property type="entry name" value="AAA+_ATPase"/>
</dbReference>
<dbReference type="AlphaFoldDB" id="A0A9N8D0N3"/>
<comment type="caution">
    <text evidence="14">The sequence shown here is derived from an EMBL/GenBank/DDBJ whole genome shotgun (WGS) entry which is preliminary data.</text>
</comment>
<evidence type="ECO:0000256" key="3">
    <source>
        <dbReference type="ARBA" id="ARBA00022705"/>
    </source>
</evidence>
<dbReference type="PANTHER" id="PTHR30153">
    <property type="entry name" value="REPLICATIVE DNA HELICASE DNAB"/>
    <property type="match status" value="1"/>
</dbReference>
<reference evidence="14" key="1">
    <citation type="submission" date="2020-05" db="EMBL/GenBank/DDBJ databases">
        <authorList>
            <person name="Delgado-Blas J."/>
        </authorList>
    </citation>
    <scope>NUCLEOTIDE SEQUENCE</scope>
    <source>
        <strain evidence="14">BB1453</strain>
    </source>
</reference>
<dbReference type="InterPro" id="IPR007692">
    <property type="entry name" value="DNA_helicase_DnaB"/>
</dbReference>
<organism evidence="14 15">
    <name type="scientific">Providencia rettgeri</name>
    <dbReference type="NCBI Taxonomy" id="587"/>
    <lineage>
        <taxon>Bacteria</taxon>
        <taxon>Pseudomonadati</taxon>
        <taxon>Pseudomonadota</taxon>
        <taxon>Gammaproteobacteria</taxon>
        <taxon>Enterobacterales</taxon>
        <taxon>Morganellaceae</taxon>
        <taxon>Providencia</taxon>
    </lineage>
</organism>
<evidence type="ECO:0000256" key="10">
    <source>
        <dbReference type="ARBA" id="ARBA00048954"/>
    </source>
</evidence>
<evidence type="ECO:0000256" key="12">
    <source>
        <dbReference type="RuleBase" id="RU362085"/>
    </source>
</evidence>
<dbReference type="Gene3D" id="3.40.50.300">
    <property type="entry name" value="P-loop containing nucleotide triphosphate hydrolases"/>
    <property type="match status" value="1"/>
</dbReference>
<keyword evidence="7 12" id="KW-0067">ATP-binding</keyword>
<keyword evidence="4 12" id="KW-0547">Nucleotide-binding</keyword>
<keyword evidence="6 12" id="KW-0347">Helicase</keyword>
<keyword evidence="8 12" id="KW-0238">DNA-binding</keyword>
<dbReference type="PANTHER" id="PTHR30153:SF2">
    <property type="entry name" value="REPLICATIVE DNA HELICASE"/>
    <property type="match status" value="1"/>
</dbReference>
<feature type="domain" description="SF4 helicase" evidence="13">
    <location>
        <begin position="176"/>
        <end position="443"/>
    </location>
</feature>
<dbReference type="RefSeq" id="WP_164455030.1">
    <property type="nucleotide sequence ID" value="NZ_AP022372.1"/>
</dbReference>
<dbReference type="GO" id="GO:0005524">
    <property type="term" value="F:ATP binding"/>
    <property type="evidence" value="ECO:0007669"/>
    <property type="project" value="UniProtKB-UniRule"/>
</dbReference>
<evidence type="ECO:0000256" key="1">
    <source>
        <dbReference type="ARBA" id="ARBA00008428"/>
    </source>
</evidence>
<dbReference type="SUPFAM" id="SSF48024">
    <property type="entry name" value="N-terminal domain of DnaB helicase"/>
    <property type="match status" value="1"/>
</dbReference>
<dbReference type="GO" id="GO:0003677">
    <property type="term" value="F:DNA binding"/>
    <property type="evidence" value="ECO:0007669"/>
    <property type="project" value="UniProtKB-UniRule"/>
</dbReference>
<dbReference type="GO" id="GO:0006269">
    <property type="term" value="P:DNA replication, synthesis of primer"/>
    <property type="evidence" value="ECO:0007669"/>
    <property type="project" value="UniProtKB-UniRule"/>
</dbReference>
<dbReference type="SUPFAM" id="SSF52540">
    <property type="entry name" value="P-loop containing nucleoside triphosphate hydrolases"/>
    <property type="match status" value="1"/>
</dbReference>
<keyword evidence="9" id="KW-0413">Isomerase</keyword>
<dbReference type="Pfam" id="PF03796">
    <property type="entry name" value="DnaB_C"/>
    <property type="match status" value="1"/>
</dbReference>
<sequence>MNNVTSDSLYSPGAEQGVLGGLMLDNERWDEIVLLLQTDDFHLGAHRQIWKKMAALCQVDCPIDLITLSEALENDGVLEQVGGFAYLAELSKNTPSAANIVHYAEIVVERSRARGLMALGNMLSSQSIAPRADVLQLCEQAEQRLFQLAERGQSAQQASLLDTFNRVVQRLEGALSAQGITGTPTGFAELDKKTCGLQPGDLVILGARPSMGKTALALAFAQGALIQPDSPIFFFSLEMPAEQIMQRLISDLSNVPLTAIRSASLNDSDWPCIAGAMDKITAWEQRLIIDDLSNVTPALLRVRARRYRRKYGRPGLIIIDYLQLMRSPGQENRTQEISEISRSMKALAKELDCPVLALSQLNRQLEQRANKRPTNGDLRDSGSLEQDADLILFLYRDEVYSENTPDKGVAEIIIGKHRQGPLGTVNVQFNGTYTRFSDFPHGYHF</sequence>
<evidence type="ECO:0000256" key="7">
    <source>
        <dbReference type="ARBA" id="ARBA00022840"/>
    </source>
</evidence>
<accession>A0A9N8D0N3</accession>
<proteinExistence type="inferred from homology"/>
<dbReference type="InterPro" id="IPR027417">
    <property type="entry name" value="P-loop_NTPase"/>
</dbReference>
<evidence type="ECO:0000256" key="8">
    <source>
        <dbReference type="ARBA" id="ARBA00023125"/>
    </source>
</evidence>
<keyword evidence="5 12" id="KW-0378">Hydrolase</keyword>
<dbReference type="GO" id="GO:1990077">
    <property type="term" value="C:primosome complex"/>
    <property type="evidence" value="ECO:0007669"/>
    <property type="project" value="UniProtKB-UniRule"/>
</dbReference>
<comment type="function">
    <text evidence="12">The main replicative DNA helicase, it participates in initiation and elongation during chromosome replication. Travels ahead of the DNA replisome, separating dsDNA into templates for DNA synthesis. A processive ATP-dependent 5'-3' DNA helicase it has DNA-dependent ATPase activity.</text>
</comment>
<dbReference type="InterPro" id="IPR007693">
    <property type="entry name" value="DNA_helicase_DnaB-like_N"/>
</dbReference>
<keyword evidence="2 12" id="KW-0639">Primosome</keyword>